<evidence type="ECO:0008006" key="10">
    <source>
        <dbReference type="Google" id="ProtNLM"/>
    </source>
</evidence>
<evidence type="ECO:0000256" key="5">
    <source>
        <dbReference type="ARBA" id="ARBA00022801"/>
    </source>
</evidence>
<dbReference type="PATRIC" id="fig|1042209.11.peg.4272"/>
<evidence type="ECO:0000256" key="6">
    <source>
        <dbReference type="ARBA" id="ARBA00022884"/>
    </source>
</evidence>
<dbReference type="InterPro" id="IPR012933">
    <property type="entry name" value="HicA_mRNA_interferase"/>
</dbReference>
<dbReference type="eggNOG" id="COG1724">
    <property type="taxonomic scope" value="Bacteria"/>
</dbReference>
<dbReference type="RefSeq" id="WP_019692347.1">
    <property type="nucleotide sequence ID" value="NZ_AFOY02000015.1"/>
</dbReference>
<evidence type="ECO:0000256" key="1">
    <source>
        <dbReference type="ARBA" id="ARBA00006620"/>
    </source>
</evidence>
<evidence type="ECO:0000256" key="2">
    <source>
        <dbReference type="ARBA" id="ARBA00022649"/>
    </source>
</evidence>
<evidence type="ECO:0000313" key="8">
    <source>
        <dbReference type="EMBL" id="EXF93831.1"/>
    </source>
</evidence>
<dbReference type="HOGENOM" id="CLU_164851_4_2_6"/>
<sequence>MQSRLLIRELEAAGWRLDRVTGSHHIFTHPYSPYTIPVPHPRKDLPTGTVKSIRRRAGLHYPVASYAGDP</sequence>
<dbReference type="EMBL" id="AFOY02000015">
    <property type="protein sequence ID" value="EXF93831.1"/>
    <property type="molecule type" value="Genomic_DNA"/>
</dbReference>
<gene>
    <name evidence="8" type="ORF">HK44_009365</name>
</gene>
<keyword evidence="5" id="KW-0378">Hydrolase</keyword>
<accession>A0A010RMU5</accession>
<keyword evidence="4" id="KW-0255">Endonuclease</keyword>
<comment type="similarity">
    <text evidence="1">Belongs to the HicA mRNA interferase family.</text>
</comment>
<dbReference type="OrthoDB" id="9811409at2"/>
<keyword evidence="3" id="KW-0540">Nuclease</keyword>
<evidence type="ECO:0000313" key="9">
    <source>
        <dbReference type="Proteomes" id="UP000022611"/>
    </source>
</evidence>
<dbReference type="GO" id="GO:0004519">
    <property type="term" value="F:endonuclease activity"/>
    <property type="evidence" value="ECO:0007669"/>
    <property type="project" value="UniProtKB-KW"/>
</dbReference>
<keyword evidence="7" id="KW-0346">Stress response</keyword>
<evidence type="ECO:0000256" key="4">
    <source>
        <dbReference type="ARBA" id="ARBA00022759"/>
    </source>
</evidence>
<comment type="caution">
    <text evidence="8">The sequence shown here is derived from an EMBL/GenBank/DDBJ whole genome shotgun (WGS) entry which is preliminary data.</text>
</comment>
<keyword evidence="6" id="KW-0694">RNA-binding</keyword>
<dbReference type="Proteomes" id="UP000022611">
    <property type="component" value="Unassembled WGS sequence"/>
</dbReference>
<protein>
    <recommendedName>
        <fullName evidence="10">Periplasmic or secreted lipoprotein</fullName>
    </recommendedName>
</protein>
<dbReference type="AlphaFoldDB" id="A0A010RMU5"/>
<evidence type="ECO:0000256" key="3">
    <source>
        <dbReference type="ARBA" id="ARBA00022722"/>
    </source>
</evidence>
<evidence type="ECO:0000256" key="7">
    <source>
        <dbReference type="ARBA" id="ARBA00023016"/>
    </source>
</evidence>
<dbReference type="GO" id="GO:0003729">
    <property type="term" value="F:mRNA binding"/>
    <property type="evidence" value="ECO:0007669"/>
    <property type="project" value="InterPro"/>
</dbReference>
<dbReference type="Pfam" id="PF07927">
    <property type="entry name" value="HicA_toxin"/>
    <property type="match status" value="1"/>
</dbReference>
<reference evidence="8 9" key="1">
    <citation type="journal article" date="2011" name="J. Bacteriol.">
        <title>Draft genome sequence of the polycyclic aromatic hydrocarbon-degrading, genetically engineered bioluminescent bioreporter Pseudomonas fluorescens HK44.</title>
        <authorList>
            <person name="Chauhan A."/>
            <person name="Layton A.C."/>
            <person name="Williams D.E."/>
            <person name="Smartt A.E."/>
            <person name="Ripp S."/>
            <person name="Karpinets T.V."/>
            <person name="Brown S.D."/>
            <person name="Sayler G.S."/>
        </authorList>
    </citation>
    <scope>NUCLEOTIDE SEQUENCE [LARGE SCALE GENOMIC DNA]</scope>
    <source>
        <strain evidence="8 9">HK44</strain>
    </source>
</reference>
<dbReference type="InterPro" id="IPR038570">
    <property type="entry name" value="HicA_sf"/>
</dbReference>
<dbReference type="Gene3D" id="3.30.920.30">
    <property type="entry name" value="Hypothetical protein"/>
    <property type="match status" value="1"/>
</dbReference>
<proteinExistence type="inferred from homology"/>
<dbReference type="GO" id="GO:0016787">
    <property type="term" value="F:hydrolase activity"/>
    <property type="evidence" value="ECO:0007669"/>
    <property type="project" value="UniProtKB-KW"/>
</dbReference>
<organism evidence="8 9">
    <name type="scientific">Pseudomonas fluorescens HK44</name>
    <dbReference type="NCBI Taxonomy" id="1042209"/>
    <lineage>
        <taxon>Bacteria</taxon>
        <taxon>Pseudomonadati</taxon>
        <taxon>Pseudomonadota</taxon>
        <taxon>Gammaproteobacteria</taxon>
        <taxon>Pseudomonadales</taxon>
        <taxon>Pseudomonadaceae</taxon>
        <taxon>Pseudomonas</taxon>
    </lineage>
</organism>
<keyword evidence="2" id="KW-1277">Toxin-antitoxin system</keyword>
<name>A0A010RMU5_PSEFL</name>
<dbReference type="SUPFAM" id="SSF54786">
    <property type="entry name" value="YcfA/nrd intein domain"/>
    <property type="match status" value="1"/>
</dbReference>